<protein>
    <submittedName>
        <fullName evidence="1">Uncharacterized protein</fullName>
    </submittedName>
</protein>
<proteinExistence type="predicted"/>
<gene>
    <name evidence="1" type="ORF">DAEQUDRAFT_740547</name>
</gene>
<reference evidence="1 2" key="1">
    <citation type="journal article" date="2016" name="Mol. Biol. Evol.">
        <title>Comparative Genomics of Early-Diverging Mushroom-Forming Fungi Provides Insights into the Origins of Lignocellulose Decay Capabilities.</title>
        <authorList>
            <person name="Nagy L.G."/>
            <person name="Riley R."/>
            <person name="Tritt A."/>
            <person name="Adam C."/>
            <person name="Daum C."/>
            <person name="Floudas D."/>
            <person name="Sun H."/>
            <person name="Yadav J.S."/>
            <person name="Pangilinan J."/>
            <person name="Larsson K.H."/>
            <person name="Matsuura K."/>
            <person name="Barry K."/>
            <person name="Labutti K."/>
            <person name="Kuo R."/>
            <person name="Ohm R.A."/>
            <person name="Bhattacharya S.S."/>
            <person name="Shirouzu T."/>
            <person name="Yoshinaga Y."/>
            <person name="Martin F.M."/>
            <person name="Grigoriev I.V."/>
            <person name="Hibbett D.S."/>
        </authorList>
    </citation>
    <scope>NUCLEOTIDE SEQUENCE [LARGE SCALE GENOMIC DNA]</scope>
    <source>
        <strain evidence="1 2">L-15889</strain>
    </source>
</reference>
<organism evidence="1 2">
    <name type="scientific">Daedalea quercina L-15889</name>
    <dbReference type="NCBI Taxonomy" id="1314783"/>
    <lineage>
        <taxon>Eukaryota</taxon>
        <taxon>Fungi</taxon>
        <taxon>Dikarya</taxon>
        <taxon>Basidiomycota</taxon>
        <taxon>Agaricomycotina</taxon>
        <taxon>Agaricomycetes</taxon>
        <taxon>Polyporales</taxon>
        <taxon>Fomitopsis</taxon>
    </lineage>
</organism>
<dbReference type="EMBL" id="KV429102">
    <property type="protein sequence ID" value="KZT65660.1"/>
    <property type="molecule type" value="Genomic_DNA"/>
</dbReference>
<name>A0A165MGN0_9APHY</name>
<evidence type="ECO:0000313" key="1">
    <source>
        <dbReference type="EMBL" id="KZT65660.1"/>
    </source>
</evidence>
<sequence length="174" mass="19798">MGLGQYPLRLPSYRSAHARRYHPYPTVRRRSNNNADYMVRFNEVNPAQHPHVWVVGCLLQDPIPDFDYEAAEHVFELPPSLQLRPVRRDDDDDDDVTAFELNGSKDAKTAMAEDDGTLVVVADKRRVDHANSKLAVAKPSTKLATLYTLLLFLHYARDRLTKARTNSLGEKLAK</sequence>
<keyword evidence="2" id="KW-1185">Reference proteome</keyword>
<evidence type="ECO:0000313" key="2">
    <source>
        <dbReference type="Proteomes" id="UP000076727"/>
    </source>
</evidence>
<accession>A0A165MGN0</accession>
<dbReference type="AlphaFoldDB" id="A0A165MGN0"/>
<dbReference type="OrthoDB" id="2755117at2759"/>
<dbReference type="Proteomes" id="UP000076727">
    <property type="component" value="Unassembled WGS sequence"/>
</dbReference>